<protein>
    <submittedName>
        <fullName evidence="1">Uncharacterized protein</fullName>
    </submittedName>
</protein>
<dbReference type="RefSeq" id="WP_349244763.1">
    <property type="nucleotide sequence ID" value="NZ_JASCXX010000010.1"/>
</dbReference>
<accession>A0AAW6TUW0</accession>
<evidence type="ECO:0000313" key="1">
    <source>
        <dbReference type="EMBL" id="MDI6449355.1"/>
    </source>
</evidence>
<dbReference type="AlphaFoldDB" id="A0AAW6TUW0"/>
<organism evidence="1 2">
    <name type="scientific">Anaerobaca lacustris</name>
    <dbReference type="NCBI Taxonomy" id="3044600"/>
    <lineage>
        <taxon>Bacteria</taxon>
        <taxon>Pseudomonadati</taxon>
        <taxon>Planctomycetota</taxon>
        <taxon>Phycisphaerae</taxon>
        <taxon>Sedimentisphaerales</taxon>
        <taxon>Anaerobacaceae</taxon>
        <taxon>Anaerobaca</taxon>
    </lineage>
</organism>
<dbReference type="EMBL" id="JASCXX010000010">
    <property type="protein sequence ID" value="MDI6449355.1"/>
    <property type="molecule type" value="Genomic_DNA"/>
</dbReference>
<keyword evidence="2" id="KW-1185">Reference proteome</keyword>
<name>A0AAW6TUW0_9BACT</name>
<dbReference type="Proteomes" id="UP001431776">
    <property type="component" value="Unassembled WGS sequence"/>
</dbReference>
<gene>
    <name evidence="1" type="ORF">QJ522_09910</name>
</gene>
<sequence length="268" mass="29943">MGAALGSLDEILSSVDRLRRSITKKKSKQVTASEERTVVKAVSLSWFNTHRPILMALHDDALLQGVDRSFQDILESSDRATSRTRYGHELKVLRTNLLHLRSQAALLGNAADATALTTACAPDFSKLISDTGMQQILVRRWAESQKCLAGQAYLAATVMMGSLLEALLLARMNRLTEKSPAFGSKCAPKDKSGKTRPLQEWTLSSFIDVAHDLGWIRKAARDVGVVLRDYRNFIHPEKEFTHGVTLEENDARMFWVIFTQLCEQIVKS</sequence>
<proteinExistence type="predicted"/>
<reference evidence="1" key="1">
    <citation type="submission" date="2023-05" db="EMBL/GenBank/DDBJ databases">
        <title>Anaerotaeda fermentans gen. nov., sp. nov., a novel anaerobic planctomycete of the new family within the order Sedimentisphaerales isolated from Taman Peninsula, Russia.</title>
        <authorList>
            <person name="Khomyakova M.A."/>
            <person name="Merkel A.Y."/>
            <person name="Slobodkin A.I."/>
        </authorList>
    </citation>
    <scope>NUCLEOTIDE SEQUENCE</scope>
    <source>
        <strain evidence="1">M17dextr</strain>
    </source>
</reference>
<comment type="caution">
    <text evidence="1">The sequence shown here is derived from an EMBL/GenBank/DDBJ whole genome shotgun (WGS) entry which is preliminary data.</text>
</comment>
<evidence type="ECO:0000313" key="2">
    <source>
        <dbReference type="Proteomes" id="UP001431776"/>
    </source>
</evidence>